<dbReference type="Gene3D" id="3.30.420.10">
    <property type="entry name" value="Ribonuclease H-like superfamily/Ribonuclease H"/>
    <property type="match status" value="1"/>
</dbReference>
<dbReference type="Pfam" id="PF03564">
    <property type="entry name" value="DUF1759"/>
    <property type="match status" value="1"/>
</dbReference>
<sequence>MGRYDKEKKIIHALIKTFLGQKCISQANSTNLRNIVDTSDEVFRGLKSLGEEASGRDPWLIHLLLQKLDPETRRFGYLKTSKIEFPTWEEFLEFLNIRCSSLELMVYNESDAKILTKTIFVACENNQRNKTDKNYSQVVLSWLSSPPRNWKPVVANRTSEILDLIPQNRWRSKSNMSKQKLGDLPERRLTINKPFFVCGIDYAGPISIMKHRGRLAKTTKDYIVVFVCFATKTLHLELVTDYLSEYCIAALILYRCFAQEGAHIKIFIRTMELIF</sequence>
<evidence type="ECO:0000313" key="1">
    <source>
        <dbReference type="EMBL" id="KAF8795492.1"/>
    </source>
</evidence>
<name>A0A8T0FXL1_ARGBR</name>
<comment type="caution">
    <text evidence="1">The sequence shown here is derived from an EMBL/GenBank/DDBJ whole genome shotgun (WGS) entry which is preliminary data.</text>
</comment>
<dbReference type="PANTHER" id="PTHR47331:SF1">
    <property type="entry name" value="GAG-LIKE PROTEIN"/>
    <property type="match status" value="1"/>
</dbReference>
<dbReference type="AlphaFoldDB" id="A0A8T0FXL1"/>
<organism evidence="1 2">
    <name type="scientific">Argiope bruennichi</name>
    <name type="common">Wasp spider</name>
    <name type="synonym">Aranea bruennichi</name>
    <dbReference type="NCBI Taxonomy" id="94029"/>
    <lineage>
        <taxon>Eukaryota</taxon>
        <taxon>Metazoa</taxon>
        <taxon>Ecdysozoa</taxon>
        <taxon>Arthropoda</taxon>
        <taxon>Chelicerata</taxon>
        <taxon>Arachnida</taxon>
        <taxon>Araneae</taxon>
        <taxon>Araneomorphae</taxon>
        <taxon>Entelegynae</taxon>
        <taxon>Araneoidea</taxon>
        <taxon>Araneidae</taxon>
        <taxon>Argiope</taxon>
    </lineage>
</organism>
<dbReference type="InterPro" id="IPR036397">
    <property type="entry name" value="RNaseH_sf"/>
</dbReference>
<dbReference type="PANTHER" id="PTHR47331">
    <property type="entry name" value="PHD-TYPE DOMAIN-CONTAINING PROTEIN"/>
    <property type="match status" value="1"/>
</dbReference>
<gene>
    <name evidence="1" type="ORF">HNY73_003336</name>
</gene>
<reference evidence="1" key="2">
    <citation type="submission" date="2020-06" db="EMBL/GenBank/DDBJ databases">
        <authorList>
            <person name="Sheffer M."/>
        </authorList>
    </citation>
    <scope>NUCLEOTIDE SEQUENCE</scope>
</reference>
<accession>A0A8T0FXL1</accession>
<dbReference type="EMBL" id="JABXBU010000002">
    <property type="protein sequence ID" value="KAF8795492.1"/>
    <property type="molecule type" value="Genomic_DNA"/>
</dbReference>
<evidence type="ECO:0000313" key="2">
    <source>
        <dbReference type="Proteomes" id="UP000807504"/>
    </source>
</evidence>
<keyword evidence="2" id="KW-1185">Reference proteome</keyword>
<dbReference type="GO" id="GO:0003676">
    <property type="term" value="F:nucleic acid binding"/>
    <property type="evidence" value="ECO:0007669"/>
    <property type="project" value="InterPro"/>
</dbReference>
<proteinExistence type="predicted"/>
<reference evidence="1" key="1">
    <citation type="journal article" date="2020" name="bioRxiv">
        <title>Chromosome-level reference genome of the European wasp spider Argiope bruennichi: a resource for studies on range expansion and evolutionary adaptation.</title>
        <authorList>
            <person name="Sheffer M.M."/>
            <person name="Hoppe A."/>
            <person name="Krehenwinkel H."/>
            <person name="Uhl G."/>
            <person name="Kuss A.W."/>
            <person name="Jensen L."/>
            <person name="Jensen C."/>
            <person name="Gillespie R.G."/>
            <person name="Hoff K.J."/>
            <person name="Prost S."/>
        </authorList>
    </citation>
    <scope>NUCLEOTIDE SEQUENCE</scope>
</reference>
<dbReference type="InterPro" id="IPR005312">
    <property type="entry name" value="DUF1759"/>
</dbReference>
<dbReference type="Proteomes" id="UP000807504">
    <property type="component" value="Unassembled WGS sequence"/>
</dbReference>
<protein>
    <submittedName>
        <fullName evidence="1">Uncharacterized protein</fullName>
    </submittedName>
</protein>